<comment type="caution">
    <text evidence="5">The sequence shown here is derived from an EMBL/GenBank/DDBJ whole genome shotgun (WGS) entry which is preliminary data.</text>
</comment>
<dbReference type="Gene3D" id="3.40.50.11350">
    <property type="match status" value="1"/>
</dbReference>
<dbReference type="EMBL" id="JARKIB010000026">
    <property type="protein sequence ID" value="KAJ7765284.1"/>
    <property type="molecule type" value="Genomic_DNA"/>
</dbReference>
<dbReference type="InterPro" id="IPR019378">
    <property type="entry name" value="GDP-Fuc_O-FucTrfase"/>
</dbReference>
<evidence type="ECO:0000256" key="4">
    <source>
        <dbReference type="SAM" id="MobiDB-lite"/>
    </source>
</evidence>
<protein>
    <submittedName>
        <fullName evidence="5">Uncharacterized protein</fullName>
    </submittedName>
</protein>
<dbReference type="CDD" id="cd11296">
    <property type="entry name" value="O-FucT_like"/>
    <property type="match status" value="1"/>
</dbReference>
<reference evidence="5" key="1">
    <citation type="submission" date="2023-03" db="EMBL/GenBank/DDBJ databases">
        <title>Massive genome expansion in bonnet fungi (Mycena s.s.) driven by repeated elements and novel gene families across ecological guilds.</title>
        <authorList>
            <consortium name="Lawrence Berkeley National Laboratory"/>
            <person name="Harder C.B."/>
            <person name="Miyauchi S."/>
            <person name="Viragh M."/>
            <person name="Kuo A."/>
            <person name="Thoen E."/>
            <person name="Andreopoulos B."/>
            <person name="Lu D."/>
            <person name="Skrede I."/>
            <person name="Drula E."/>
            <person name="Henrissat B."/>
            <person name="Morin E."/>
            <person name="Kohler A."/>
            <person name="Barry K."/>
            <person name="LaButti K."/>
            <person name="Morin E."/>
            <person name="Salamov A."/>
            <person name="Lipzen A."/>
            <person name="Mereny Z."/>
            <person name="Hegedus B."/>
            <person name="Baldrian P."/>
            <person name="Stursova M."/>
            <person name="Weitz H."/>
            <person name="Taylor A."/>
            <person name="Grigoriev I.V."/>
            <person name="Nagy L.G."/>
            <person name="Martin F."/>
            <person name="Kauserud H."/>
        </authorList>
    </citation>
    <scope>NUCLEOTIDE SEQUENCE</scope>
    <source>
        <strain evidence="5">CBHHK182m</strain>
    </source>
</reference>
<feature type="region of interest" description="Disordered" evidence="4">
    <location>
        <begin position="1"/>
        <end position="33"/>
    </location>
</feature>
<keyword evidence="3" id="KW-0119">Carbohydrate metabolism</keyword>
<keyword evidence="6" id="KW-1185">Reference proteome</keyword>
<evidence type="ECO:0000256" key="1">
    <source>
        <dbReference type="ARBA" id="ARBA00022679"/>
    </source>
</evidence>
<dbReference type="Pfam" id="PF10250">
    <property type="entry name" value="O-FucT"/>
    <property type="match status" value="1"/>
</dbReference>
<proteinExistence type="predicted"/>
<gene>
    <name evidence="5" type="ORF">B0H16DRAFT_1661582</name>
</gene>
<name>A0AAD7JKK9_9AGAR</name>
<evidence type="ECO:0000313" key="5">
    <source>
        <dbReference type="EMBL" id="KAJ7765284.1"/>
    </source>
</evidence>
<dbReference type="Proteomes" id="UP001215598">
    <property type="component" value="Unassembled WGS sequence"/>
</dbReference>
<dbReference type="AlphaFoldDB" id="A0AAD7JKK9"/>
<dbReference type="GO" id="GO:0006004">
    <property type="term" value="P:fucose metabolic process"/>
    <property type="evidence" value="ECO:0007669"/>
    <property type="project" value="UniProtKB-KW"/>
</dbReference>
<feature type="compositionally biased region" description="Polar residues" evidence="4">
    <location>
        <begin position="1"/>
        <end position="17"/>
    </location>
</feature>
<evidence type="ECO:0000313" key="6">
    <source>
        <dbReference type="Proteomes" id="UP001215598"/>
    </source>
</evidence>
<organism evidence="5 6">
    <name type="scientific">Mycena metata</name>
    <dbReference type="NCBI Taxonomy" id="1033252"/>
    <lineage>
        <taxon>Eukaryota</taxon>
        <taxon>Fungi</taxon>
        <taxon>Dikarya</taxon>
        <taxon>Basidiomycota</taxon>
        <taxon>Agaricomycotina</taxon>
        <taxon>Agaricomycetes</taxon>
        <taxon>Agaricomycetidae</taxon>
        <taxon>Agaricales</taxon>
        <taxon>Marasmiineae</taxon>
        <taxon>Mycenaceae</taxon>
        <taxon>Mycena</taxon>
    </lineage>
</organism>
<accession>A0AAD7JKK9</accession>
<keyword evidence="2" id="KW-0294">Fucose metabolism</keyword>
<dbReference type="GO" id="GO:0016740">
    <property type="term" value="F:transferase activity"/>
    <property type="evidence" value="ECO:0007669"/>
    <property type="project" value="UniProtKB-KW"/>
</dbReference>
<keyword evidence="1" id="KW-0808">Transferase</keyword>
<sequence length="435" mass="49618">MEQQTAQVSRFSESETYANHLFQDPPPRPPPLYEEYRERERHLPQHNLSLPYPDGSHAKFLWAANHGSNFGWGNYMQEMVLNAYLAYAAQRSYVFDNYTWDRDGPEITSWNGKPIPARIPLSALISGPIIGGFMPDKDVPRAVSREYFFSICPKPEIVVLDTRQIQKTLDPGSSVSEIIQRWVTKLQSIESPCVELARGSPALFSYEITNTLRVLDVFPALSHSPILQHFSWSSLVLDGFYRNLEYFMTPSRYDEPPDTIEAPSLLDGLLVLHVRRGDYETWCNDAYRNRMSFSGFNSFPELPDKYTPPGKKHSVSDSEMTRSHCLPSIPEIAQKVLAVNDPHITRVYVMSNAPRPWLADLKRTLSAAHDWIDGIATSRDLELSWEQKFVAEAVDMHVAQRAEKFIGNGFSSLTSNVVMLRMSNPELDASNTHFW</sequence>
<evidence type="ECO:0000256" key="3">
    <source>
        <dbReference type="ARBA" id="ARBA00023277"/>
    </source>
</evidence>
<evidence type="ECO:0000256" key="2">
    <source>
        <dbReference type="ARBA" id="ARBA00023253"/>
    </source>
</evidence>